<evidence type="ECO:0000256" key="3">
    <source>
        <dbReference type="ARBA" id="ARBA00018787"/>
    </source>
</evidence>
<dbReference type="EMBL" id="JYNX01000078">
    <property type="protein sequence ID" value="KMO71246.1"/>
    <property type="molecule type" value="Genomic_DNA"/>
</dbReference>
<evidence type="ECO:0000256" key="5">
    <source>
        <dbReference type="ARBA" id="ARBA00022618"/>
    </source>
</evidence>
<comment type="caution">
    <text evidence="10">The sequence shown here is derived from an EMBL/GenBank/DDBJ whole genome shotgun (WGS) entry which is preliminary data.</text>
</comment>
<keyword evidence="7" id="KW-0175">Coiled coil</keyword>
<evidence type="ECO:0000256" key="8">
    <source>
        <dbReference type="ARBA" id="ARBA00023306"/>
    </source>
</evidence>
<proteinExistence type="inferred from homology"/>
<dbReference type="NCBIfam" id="TIGR03544">
    <property type="entry name" value="DivI1A_domain"/>
    <property type="match status" value="2"/>
</dbReference>
<organism evidence="10 11">
    <name type="scientific">Mycolicibacterium chubuense</name>
    <name type="common">Mycobacterium chubuense</name>
    <dbReference type="NCBI Taxonomy" id="1800"/>
    <lineage>
        <taxon>Bacteria</taxon>
        <taxon>Bacillati</taxon>
        <taxon>Actinomycetota</taxon>
        <taxon>Actinomycetes</taxon>
        <taxon>Mycobacteriales</taxon>
        <taxon>Mycobacteriaceae</taxon>
        <taxon>Mycolicibacterium</taxon>
    </lineage>
</organism>
<reference evidence="10 11" key="1">
    <citation type="journal article" date="2015" name="Genome Biol. Evol.">
        <title>Characterization of Three Mycobacterium spp. with Potential Use in Bioremediation by Genome Sequencing and Comparative Genomics.</title>
        <authorList>
            <person name="Das S."/>
            <person name="Pettersson B.M."/>
            <person name="Behra P.R."/>
            <person name="Ramesh M."/>
            <person name="Dasgupta S."/>
            <person name="Bhattacharya A."/>
            <person name="Kirsebom L.A."/>
        </authorList>
    </citation>
    <scope>NUCLEOTIDE SEQUENCE [LARGE SCALE GENOMIC DNA]</scope>
    <source>
        <strain evidence="10 11">DSM 44219</strain>
    </source>
</reference>
<evidence type="ECO:0000256" key="2">
    <source>
        <dbReference type="ARBA" id="ARBA00009008"/>
    </source>
</evidence>
<protein>
    <recommendedName>
        <fullName evidence="3">Cell wall synthesis protein Wag31</fullName>
    </recommendedName>
    <alternativeName>
        <fullName evidence="9">Antigen 84</fullName>
    </alternativeName>
</protein>
<keyword evidence="4" id="KW-0963">Cytoplasm</keyword>
<dbReference type="PANTHER" id="PTHR35794">
    <property type="entry name" value="CELL DIVISION PROTEIN DIVIVA"/>
    <property type="match status" value="1"/>
</dbReference>
<dbReference type="InterPro" id="IPR007793">
    <property type="entry name" value="DivIVA_fam"/>
</dbReference>
<accession>A0A0J6YEH5</accession>
<dbReference type="RefSeq" id="WP_048421136.1">
    <property type="nucleotide sequence ID" value="NZ_JYNX01000078.1"/>
</dbReference>
<dbReference type="OrthoDB" id="5198800at2"/>
<evidence type="ECO:0000256" key="6">
    <source>
        <dbReference type="ARBA" id="ARBA00022960"/>
    </source>
</evidence>
<comment type="similarity">
    <text evidence="2">Belongs to the DivIVA family.</text>
</comment>
<evidence type="ECO:0000313" key="11">
    <source>
        <dbReference type="Proteomes" id="UP000036176"/>
    </source>
</evidence>
<dbReference type="Proteomes" id="UP000036176">
    <property type="component" value="Unassembled WGS sequence"/>
</dbReference>
<dbReference type="GO" id="GO:0005737">
    <property type="term" value="C:cytoplasm"/>
    <property type="evidence" value="ECO:0007669"/>
    <property type="project" value="UniProtKB-SubCell"/>
</dbReference>
<dbReference type="PATRIC" id="fig|1800.3.peg.5297"/>
<evidence type="ECO:0000256" key="1">
    <source>
        <dbReference type="ARBA" id="ARBA00004496"/>
    </source>
</evidence>
<dbReference type="Gene3D" id="6.10.250.660">
    <property type="match status" value="2"/>
</dbReference>
<dbReference type="GO" id="GO:0008360">
    <property type="term" value="P:regulation of cell shape"/>
    <property type="evidence" value="ECO:0007669"/>
    <property type="project" value="UniProtKB-KW"/>
</dbReference>
<keyword evidence="6" id="KW-0133">Cell shape</keyword>
<dbReference type="GO" id="GO:0051301">
    <property type="term" value="P:cell division"/>
    <property type="evidence" value="ECO:0007669"/>
    <property type="project" value="UniProtKB-KW"/>
</dbReference>
<keyword evidence="8" id="KW-0131">Cell cycle</keyword>
<keyword evidence="5" id="KW-0132">Cell division</keyword>
<sequence length="89" mass="9831">MGDGELTAEDLRNVTFEKPPWGKRGYDEKSVQDFVALAARRLDGRGHLSAEDVRAVRFNKPPFGKRGFDEQKVDALLDDIAAAIADLDA</sequence>
<evidence type="ECO:0000256" key="7">
    <source>
        <dbReference type="ARBA" id="ARBA00023054"/>
    </source>
</evidence>
<dbReference type="InterPro" id="IPR019933">
    <property type="entry name" value="DivIVA_domain"/>
</dbReference>
<comment type="subcellular location">
    <subcellularLocation>
        <location evidence="1">Cytoplasm</location>
    </subcellularLocation>
</comment>
<name>A0A0J6YEH5_MYCCU</name>
<evidence type="ECO:0000256" key="4">
    <source>
        <dbReference type="ARBA" id="ARBA00022490"/>
    </source>
</evidence>
<evidence type="ECO:0000313" key="10">
    <source>
        <dbReference type="EMBL" id="KMO71246.1"/>
    </source>
</evidence>
<keyword evidence="11" id="KW-1185">Reference proteome</keyword>
<dbReference type="PANTHER" id="PTHR35794:SF2">
    <property type="entry name" value="CELL DIVISION PROTEIN DIVIVA"/>
    <property type="match status" value="1"/>
</dbReference>
<dbReference type="AlphaFoldDB" id="A0A0J6YEH5"/>
<gene>
    <name evidence="10" type="ORF">MCHUDSM44219_05266</name>
</gene>
<evidence type="ECO:0000256" key="9">
    <source>
        <dbReference type="ARBA" id="ARBA00031737"/>
    </source>
</evidence>